<evidence type="ECO:0000256" key="1">
    <source>
        <dbReference type="SAM" id="MobiDB-lite"/>
    </source>
</evidence>
<evidence type="ECO:0000313" key="2">
    <source>
        <dbReference type="EMBL" id="SMX81779.1"/>
    </source>
</evidence>
<organism evidence="2 3">
    <name type="scientific">Brevibacterium antiquum CNRZ 918</name>
    <dbReference type="NCBI Taxonomy" id="1255637"/>
    <lineage>
        <taxon>Bacteria</taxon>
        <taxon>Bacillati</taxon>
        <taxon>Actinomycetota</taxon>
        <taxon>Actinomycetes</taxon>
        <taxon>Micrococcales</taxon>
        <taxon>Brevibacteriaceae</taxon>
        <taxon>Brevibacterium</taxon>
    </lineage>
</organism>
<reference evidence="2 3" key="1">
    <citation type="submission" date="2017-03" db="EMBL/GenBank/DDBJ databases">
        <authorList>
            <person name="Afonso C.L."/>
            <person name="Miller P.J."/>
            <person name="Scott M.A."/>
            <person name="Spackman E."/>
            <person name="Goraichik I."/>
            <person name="Dimitrov K.M."/>
            <person name="Suarez D.L."/>
            <person name="Swayne D.E."/>
        </authorList>
    </citation>
    <scope>NUCLEOTIDE SEQUENCE [LARGE SCALE GENOMIC DNA]</scope>
    <source>
        <strain evidence="2 3">CNRZ 918</strain>
    </source>
</reference>
<gene>
    <name evidence="2" type="ORF">BANT918_01373</name>
</gene>
<sequence>MSTELASRFSLDEARELTDELRADYGSLQVKISTAWRGRIWLALGYESWQDYLDEEFRDVSLRPPKELQEQVIAELRAAGMSTRGIASATDLSQPTVVRRLSDSGDSNESPENDEPVIGLDGKSYDRQQPPKPPSAPSSAREGIVDAEVIEDDDADDYDLVSASGLEPATVNLTESSNTPGREHVVRAIRELHYGASAPLPMVKKQSKLLEVAFSGGVSDLATLEGDKVEDLGRDVADALGVLSDLLSAMATQPAPTFQAALTHSDTVGSIKKTMTNLQVISRSRS</sequence>
<name>A0A2H1J2Y9_9MICO</name>
<dbReference type="EMBL" id="FXZD01000003">
    <property type="protein sequence ID" value="SMX81779.1"/>
    <property type="molecule type" value="Genomic_DNA"/>
</dbReference>
<evidence type="ECO:0000313" key="3">
    <source>
        <dbReference type="Proteomes" id="UP000234433"/>
    </source>
</evidence>
<proteinExistence type="predicted"/>
<dbReference type="Proteomes" id="UP000234433">
    <property type="component" value="Unassembled WGS sequence"/>
</dbReference>
<dbReference type="AlphaFoldDB" id="A0A2H1J2Y9"/>
<feature type="region of interest" description="Disordered" evidence="1">
    <location>
        <begin position="86"/>
        <end position="143"/>
    </location>
</feature>
<accession>A0A2H1J2Y9</accession>
<protein>
    <submittedName>
        <fullName evidence="2">Uncharacterized protein</fullName>
    </submittedName>
</protein>